<accession>A0ABC8K0A9</accession>
<dbReference type="EMBL" id="CAKOAT010164043">
    <property type="protein sequence ID" value="CAH8349669.1"/>
    <property type="molecule type" value="Genomic_DNA"/>
</dbReference>
<reference evidence="2 3" key="1">
    <citation type="submission" date="2022-03" db="EMBL/GenBank/DDBJ databases">
        <authorList>
            <person name="Macdonald S."/>
            <person name="Ahmed S."/>
            <person name="Newling K."/>
        </authorList>
    </citation>
    <scope>NUCLEOTIDE SEQUENCE [LARGE SCALE GENOMIC DNA]</scope>
</reference>
<gene>
    <name evidence="2" type="ORF">ERUC_LOCUS17696</name>
</gene>
<feature type="compositionally biased region" description="Basic and acidic residues" evidence="1">
    <location>
        <begin position="306"/>
        <end position="315"/>
    </location>
</feature>
<evidence type="ECO:0000313" key="2">
    <source>
        <dbReference type="EMBL" id="CAH8349669.1"/>
    </source>
</evidence>
<organism evidence="2 3">
    <name type="scientific">Eruca vesicaria subsp. sativa</name>
    <name type="common">Garden rocket</name>
    <name type="synonym">Eruca sativa</name>
    <dbReference type="NCBI Taxonomy" id="29727"/>
    <lineage>
        <taxon>Eukaryota</taxon>
        <taxon>Viridiplantae</taxon>
        <taxon>Streptophyta</taxon>
        <taxon>Embryophyta</taxon>
        <taxon>Tracheophyta</taxon>
        <taxon>Spermatophyta</taxon>
        <taxon>Magnoliopsida</taxon>
        <taxon>eudicotyledons</taxon>
        <taxon>Gunneridae</taxon>
        <taxon>Pentapetalae</taxon>
        <taxon>rosids</taxon>
        <taxon>malvids</taxon>
        <taxon>Brassicales</taxon>
        <taxon>Brassicaceae</taxon>
        <taxon>Brassiceae</taxon>
        <taxon>Eruca</taxon>
    </lineage>
</organism>
<dbReference type="Proteomes" id="UP001642260">
    <property type="component" value="Unassembled WGS sequence"/>
</dbReference>
<feature type="compositionally biased region" description="Acidic residues" evidence="1">
    <location>
        <begin position="325"/>
        <end position="342"/>
    </location>
</feature>
<proteinExistence type="predicted"/>
<evidence type="ECO:0000256" key="1">
    <source>
        <dbReference type="SAM" id="MobiDB-lite"/>
    </source>
</evidence>
<dbReference type="PANTHER" id="PTHR46872">
    <property type="entry name" value="DNA BINDING PROTEIN"/>
    <property type="match status" value="1"/>
</dbReference>
<protein>
    <submittedName>
        <fullName evidence="2">Uncharacterized protein</fullName>
    </submittedName>
</protein>
<dbReference type="PANTHER" id="PTHR46872:SF16">
    <property type="entry name" value="ELM2 DOMAIN-CONTAINING PROTEIN"/>
    <property type="match status" value="1"/>
</dbReference>
<keyword evidence="3" id="KW-1185">Reference proteome</keyword>
<feature type="region of interest" description="Disordered" evidence="1">
    <location>
        <begin position="298"/>
        <end position="344"/>
    </location>
</feature>
<sequence>MGFKRPLDDNKFHELPIKHSRHFGFNDKSMQFEEFIPRHAVSQSPLATVDEGDLLKPQGRETFGEESSFVYPGLDMDGYFDRVMEDCHGEDATHSPHSAEYFETFYSYLLDQPARKQVPIGPDHQAMIPEWEGGLNANLEPLGTGVIPMPAHMNDIVGKGREFCVCQDMDSIRCVRQHVKEAREEMVKVLGFEKFRDLGFCNMGEEVAQSWSDEDELLFHEVVYSNPVTLGRNFWKHLEAAFYSRTKHEIVSYYFNVFVLRRRTTQNRSMILDIDSDDDEWHGGYGGGSLGTQYVEEEDSAVDSPLHQETEKNNEIVHPLHQGEGEEDTSVSDNDEDDTGLCDEDKMNAEYMDMFYLGAMTRD</sequence>
<comment type="caution">
    <text evidence="2">The sequence shown here is derived from an EMBL/GenBank/DDBJ whole genome shotgun (WGS) entry which is preliminary data.</text>
</comment>
<name>A0ABC8K0A9_ERUVS</name>
<evidence type="ECO:0000313" key="3">
    <source>
        <dbReference type="Proteomes" id="UP001642260"/>
    </source>
</evidence>
<dbReference type="AlphaFoldDB" id="A0ABC8K0A9"/>